<protein>
    <submittedName>
        <fullName evidence="2">Uncharacterized protein</fullName>
    </submittedName>
</protein>
<sequence>MLEDAADLAGRGVDVVLGAVAVEADGVGAAAEAGELAEDTGQGAVLGQLREFRERGRCGAGEDGDSPSGWLGQE</sequence>
<evidence type="ECO:0000313" key="3">
    <source>
        <dbReference type="Proteomes" id="UP001273589"/>
    </source>
</evidence>
<accession>A0AAJ2PMS6</accession>
<dbReference type="AlphaFoldDB" id="A0AAJ2PMS6"/>
<proteinExistence type="predicted"/>
<evidence type="ECO:0000256" key="1">
    <source>
        <dbReference type="SAM" id="MobiDB-lite"/>
    </source>
</evidence>
<dbReference type="EMBL" id="JARAWN010000038">
    <property type="protein sequence ID" value="MDX3129947.1"/>
    <property type="molecule type" value="Genomic_DNA"/>
</dbReference>
<comment type="caution">
    <text evidence="2">The sequence shown here is derived from an EMBL/GenBank/DDBJ whole genome shotgun (WGS) entry which is preliminary data.</text>
</comment>
<organism evidence="2 3">
    <name type="scientific">Streptomyces europaeiscabiei</name>
    <dbReference type="NCBI Taxonomy" id="146819"/>
    <lineage>
        <taxon>Bacteria</taxon>
        <taxon>Bacillati</taxon>
        <taxon>Actinomycetota</taxon>
        <taxon>Actinomycetes</taxon>
        <taxon>Kitasatosporales</taxon>
        <taxon>Streptomycetaceae</taxon>
        <taxon>Streptomyces</taxon>
    </lineage>
</organism>
<feature type="region of interest" description="Disordered" evidence="1">
    <location>
        <begin position="55"/>
        <end position="74"/>
    </location>
</feature>
<gene>
    <name evidence="2" type="ORF">PV367_09130</name>
</gene>
<reference evidence="2" key="1">
    <citation type="journal article" date="2023" name="Microb. Genom.">
        <title>Mesoterricola silvestris gen. nov., sp. nov., Mesoterricola sediminis sp. nov., Geothrix oryzae sp. nov., Geothrix edaphica sp. nov., Geothrix rubra sp. nov., and Geothrix limicola sp. nov., six novel members of Acidobacteriota isolated from soils.</title>
        <authorList>
            <person name="Weisberg A.J."/>
            <person name="Pearce E."/>
            <person name="Kramer C.G."/>
            <person name="Chang J.H."/>
            <person name="Clarke C.R."/>
        </authorList>
    </citation>
    <scope>NUCLEOTIDE SEQUENCE</scope>
    <source>
        <strain evidence="2">ND06-05F</strain>
    </source>
</reference>
<dbReference type="Proteomes" id="UP001273589">
    <property type="component" value="Unassembled WGS sequence"/>
</dbReference>
<name>A0AAJ2PMS6_9ACTN</name>
<dbReference type="RefSeq" id="WP_319690394.1">
    <property type="nucleotide sequence ID" value="NZ_JARAWN010000038.1"/>
</dbReference>
<evidence type="ECO:0000313" key="2">
    <source>
        <dbReference type="EMBL" id="MDX3129947.1"/>
    </source>
</evidence>